<reference evidence="1" key="2">
    <citation type="submission" date="2015-03" db="UniProtKB">
        <authorList>
            <consortium name="EnsemblPlants"/>
        </authorList>
    </citation>
    <scope>IDENTIFICATION</scope>
</reference>
<dbReference type="HOGENOM" id="CLU_147628_3_0_1"/>
<sequence length="84" mass="9492">MSFTSTFGGGDINLGNRMYKDFMTVSGYVCNGLFSINCFLNSDIVHVLRTENLRADSLARSARKQLFFVVHMDAELAIWFTESI</sequence>
<dbReference type="EnsemblPlants" id="Bo6g012170.1">
    <property type="protein sequence ID" value="Bo6g012170.1"/>
    <property type="gene ID" value="Bo6g012170"/>
</dbReference>
<organism evidence="1 2">
    <name type="scientific">Brassica oleracea var. oleracea</name>
    <dbReference type="NCBI Taxonomy" id="109376"/>
    <lineage>
        <taxon>Eukaryota</taxon>
        <taxon>Viridiplantae</taxon>
        <taxon>Streptophyta</taxon>
        <taxon>Embryophyta</taxon>
        <taxon>Tracheophyta</taxon>
        <taxon>Spermatophyta</taxon>
        <taxon>Magnoliopsida</taxon>
        <taxon>eudicotyledons</taxon>
        <taxon>Gunneridae</taxon>
        <taxon>Pentapetalae</taxon>
        <taxon>rosids</taxon>
        <taxon>malvids</taxon>
        <taxon>Brassicales</taxon>
        <taxon>Brassicaceae</taxon>
        <taxon>Brassiceae</taxon>
        <taxon>Brassica</taxon>
    </lineage>
</organism>
<protein>
    <submittedName>
        <fullName evidence="1">Uncharacterized protein</fullName>
    </submittedName>
</protein>
<name>A0A0D3CP55_BRAOL</name>
<accession>A0A0D3CP55</accession>
<dbReference type="Gramene" id="Bo6g012170.1">
    <property type="protein sequence ID" value="Bo6g012170.1"/>
    <property type="gene ID" value="Bo6g012170"/>
</dbReference>
<dbReference type="Proteomes" id="UP000032141">
    <property type="component" value="Chromosome C6"/>
</dbReference>
<proteinExistence type="predicted"/>
<reference evidence="1 2" key="1">
    <citation type="journal article" date="2014" name="Genome Biol.">
        <title>Transcriptome and methylome profiling reveals relics of genome dominance in the mesopolyploid Brassica oleracea.</title>
        <authorList>
            <person name="Parkin I.A."/>
            <person name="Koh C."/>
            <person name="Tang H."/>
            <person name="Robinson S.J."/>
            <person name="Kagale S."/>
            <person name="Clarke W.E."/>
            <person name="Town C.D."/>
            <person name="Nixon J."/>
            <person name="Krishnakumar V."/>
            <person name="Bidwell S.L."/>
            <person name="Denoeud F."/>
            <person name="Belcram H."/>
            <person name="Links M.G."/>
            <person name="Just J."/>
            <person name="Clarke C."/>
            <person name="Bender T."/>
            <person name="Huebert T."/>
            <person name="Mason A.S."/>
            <person name="Pires J.C."/>
            <person name="Barker G."/>
            <person name="Moore J."/>
            <person name="Walley P.G."/>
            <person name="Manoli S."/>
            <person name="Batley J."/>
            <person name="Edwards D."/>
            <person name="Nelson M.N."/>
            <person name="Wang X."/>
            <person name="Paterson A.H."/>
            <person name="King G."/>
            <person name="Bancroft I."/>
            <person name="Chalhoub B."/>
            <person name="Sharpe A.G."/>
        </authorList>
    </citation>
    <scope>NUCLEOTIDE SEQUENCE</scope>
    <source>
        <strain evidence="1 2">cv. TO1000</strain>
    </source>
</reference>
<evidence type="ECO:0000313" key="2">
    <source>
        <dbReference type="Proteomes" id="UP000032141"/>
    </source>
</evidence>
<dbReference type="AlphaFoldDB" id="A0A0D3CP55"/>
<keyword evidence="2" id="KW-1185">Reference proteome</keyword>
<evidence type="ECO:0000313" key="1">
    <source>
        <dbReference type="EnsemblPlants" id="Bo6g012170.1"/>
    </source>
</evidence>